<accession>A0A2N3YKS5</accession>
<evidence type="ECO:0000256" key="1">
    <source>
        <dbReference type="SAM" id="MobiDB-lite"/>
    </source>
</evidence>
<dbReference type="Proteomes" id="UP000233781">
    <property type="component" value="Unassembled WGS sequence"/>
</dbReference>
<proteinExistence type="predicted"/>
<organism evidence="2 3">
    <name type="scientific">Phycicoccus duodecadis</name>
    <dbReference type="NCBI Taxonomy" id="173053"/>
    <lineage>
        <taxon>Bacteria</taxon>
        <taxon>Bacillati</taxon>
        <taxon>Actinomycetota</taxon>
        <taxon>Actinomycetes</taxon>
        <taxon>Micrococcales</taxon>
        <taxon>Intrasporangiaceae</taxon>
        <taxon>Phycicoccus</taxon>
    </lineage>
</organism>
<dbReference type="EMBL" id="PJNE01000001">
    <property type="protein sequence ID" value="PKW27442.1"/>
    <property type="molecule type" value="Genomic_DNA"/>
</dbReference>
<feature type="compositionally biased region" description="Low complexity" evidence="1">
    <location>
        <begin position="13"/>
        <end position="24"/>
    </location>
</feature>
<keyword evidence="3" id="KW-1185">Reference proteome</keyword>
<name>A0A2N3YKS5_9MICO</name>
<comment type="caution">
    <text evidence="2">The sequence shown here is derived from an EMBL/GenBank/DDBJ whole genome shotgun (WGS) entry which is preliminary data.</text>
</comment>
<reference evidence="2 3" key="1">
    <citation type="submission" date="2017-12" db="EMBL/GenBank/DDBJ databases">
        <title>Sequencing the genomes of 1000 Actinobacteria strains.</title>
        <authorList>
            <person name="Klenk H.-P."/>
        </authorList>
    </citation>
    <scope>NUCLEOTIDE SEQUENCE [LARGE SCALE GENOMIC DNA]</scope>
    <source>
        <strain evidence="2 3">DSM 12806</strain>
    </source>
</reference>
<dbReference type="RefSeq" id="WP_101395865.1">
    <property type="nucleotide sequence ID" value="NZ_PJNE01000001.1"/>
</dbReference>
<evidence type="ECO:0000313" key="3">
    <source>
        <dbReference type="Proteomes" id="UP000233781"/>
    </source>
</evidence>
<sequence>MTHGSTHDDAGVAAAAPASSSLPSRGVDVLPPVARTELERIRRRWSELPAREAATAAPALREAVEAIAGRSAAAALPDLGPAVLSDQLAVVVWDAYASGHGDGVADALTGLRRALP</sequence>
<evidence type="ECO:0000313" key="2">
    <source>
        <dbReference type="EMBL" id="PKW27442.1"/>
    </source>
</evidence>
<dbReference type="OrthoDB" id="4870634at2"/>
<feature type="region of interest" description="Disordered" evidence="1">
    <location>
        <begin position="1"/>
        <end position="28"/>
    </location>
</feature>
<feature type="compositionally biased region" description="Basic and acidic residues" evidence="1">
    <location>
        <begin position="1"/>
        <end position="10"/>
    </location>
</feature>
<protein>
    <submittedName>
        <fullName evidence="2">Uncharacterized protein</fullName>
    </submittedName>
</protein>
<dbReference type="AlphaFoldDB" id="A0A2N3YKS5"/>
<gene>
    <name evidence="2" type="ORF">ATL31_2284</name>
</gene>